<feature type="domain" description="Peptidase M20 dimerisation" evidence="5">
    <location>
        <begin position="173"/>
        <end position="271"/>
    </location>
</feature>
<sequence length="370" mass="39037">MNLDRYIEELKSLVNVDCGTQTIAGVAAVAGILESLWQREGWHTGQVNLGEKVGPGLFVSNKPQAEQFDVLLVGHLDTVFAPGTVAERPLSEDDTRLYGPGVSDMKSGLLNILWAMRELDPADKDRLAIAVAMNPDEETGSVYSHEWIGALAQRSRCVLVCEAARADGSLVKARKGMAGYHLTFKGVAAHAGNDPEKGRSAITALANSIVALNALSDGSRGTTLNVGVISGGSAANVVADHAVAELDVRFWENDEYDRVNQALEALCEKGFLDGVTTTLTRVNHKPAMAASVATQALMQQVEAAGKAEGIAITWQAVGGGSDANHTAALGIPTLDGLGPIGAGFHSPAEWLDKASIAPRIRLLKRVVSML</sequence>
<evidence type="ECO:0000259" key="5">
    <source>
        <dbReference type="Pfam" id="PF07687"/>
    </source>
</evidence>
<reference evidence="6" key="1">
    <citation type="submission" date="2023-03" db="EMBL/GenBank/DDBJ databases">
        <title>A Study on Prevalence and Characterization of Enterobacter cloacae strains in China.</title>
        <authorList>
            <person name="Zheng Z."/>
        </authorList>
    </citation>
    <scope>NUCLEOTIDE SEQUENCE</scope>
    <source>
        <strain evidence="6">EC77</strain>
    </source>
</reference>
<protein>
    <submittedName>
        <fullName evidence="6">M20 family metallopeptidase</fullName>
    </submittedName>
</protein>
<proteinExistence type="predicted"/>
<dbReference type="InterPro" id="IPR036264">
    <property type="entry name" value="Bact_exopeptidase_dim_dom"/>
</dbReference>
<dbReference type="SUPFAM" id="SSF53187">
    <property type="entry name" value="Zn-dependent exopeptidases"/>
    <property type="match status" value="1"/>
</dbReference>
<dbReference type="CDD" id="cd03885">
    <property type="entry name" value="M20_CPDG2"/>
    <property type="match status" value="1"/>
</dbReference>
<dbReference type="Pfam" id="PF01546">
    <property type="entry name" value="Peptidase_M20"/>
    <property type="match status" value="1"/>
</dbReference>
<evidence type="ECO:0000256" key="4">
    <source>
        <dbReference type="PIRSR" id="PIRSR037238-1"/>
    </source>
</evidence>
<evidence type="ECO:0000256" key="3">
    <source>
        <dbReference type="ARBA" id="ARBA00023285"/>
    </source>
</evidence>
<dbReference type="AlphaFoldDB" id="A0AAW6NYJ9"/>
<keyword evidence="3" id="KW-0170">Cobalt</keyword>
<accession>A0AAW6NYJ9</accession>
<keyword evidence="1" id="KW-0479">Metal-binding</keyword>
<dbReference type="InterPro" id="IPR050072">
    <property type="entry name" value="Peptidase_M20A"/>
</dbReference>
<keyword evidence="2" id="KW-0378">Hydrolase</keyword>
<comment type="caution">
    <text evidence="6">The sequence shown here is derived from an EMBL/GenBank/DDBJ whole genome shotgun (WGS) entry which is preliminary data.</text>
</comment>
<evidence type="ECO:0000256" key="2">
    <source>
        <dbReference type="ARBA" id="ARBA00022801"/>
    </source>
</evidence>
<dbReference type="PANTHER" id="PTHR43808">
    <property type="entry name" value="ACETYLORNITHINE DEACETYLASE"/>
    <property type="match status" value="1"/>
</dbReference>
<name>A0AAW6NYJ9_ENTCL</name>
<dbReference type="SUPFAM" id="SSF55031">
    <property type="entry name" value="Bacterial exopeptidase dimerisation domain"/>
    <property type="match status" value="1"/>
</dbReference>
<dbReference type="PANTHER" id="PTHR43808:SF9">
    <property type="entry name" value="BLL0789 PROTEIN"/>
    <property type="match status" value="1"/>
</dbReference>
<dbReference type="EMBL" id="JARJGR010000855">
    <property type="protein sequence ID" value="MDF3641177.1"/>
    <property type="molecule type" value="Genomic_DNA"/>
</dbReference>
<dbReference type="Proteomes" id="UP001215180">
    <property type="component" value="Unassembled WGS sequence"/>
</dbReference>
<evidence type="ECO:0000313" key="6">
    <source>
        <dbReference type="EMBL" id="MDF3641177.1"/>
    </source>
</evidence>
<dbReference type="Pfam" id="PF07687">
    <property type="entry name" value="M20_dimer"/>
    <property type="match status" value="1"/>
</dbReference>
<dbReference type="GO" id="GO:0046872">
    <property type="term" value="F:metal ion binding"/>
    <property type="evidence" value="ECO:0007669"/>
    <property type="project" value="UniProtKB-KW"/>
</dbReference>
<evidence type="ECO:0000313" key="7">
    <source>
        <dbReference type="Proteomes" id="UP001215180"/>
    </source>
</evidence>
<dbReference type="InterPro" id="IPR017150">
    <property type="entry name" value="Pept_M20_glutamate_carboxypep"/>
</dbReference>
<dbReference type="PIRSF" id="PIRSF037238">
    <property type="entry name" value="Carboxypeptidase_G2"/>
    <property type="match status" value="1"/>
</dbReference>
<dbReference type="GO" id="GO:0016787">
    <property type="term" value="F:hydrolase activity"/>
    <property type="evidence" value="ECO:0007669"/>
    <property type="project" value="UniProtKB-KW"/>
</dbReference>
<feature type="active site" evidence="4">
    <location>
        <position position="77"/>
    </location>
</feature>
<dbReference type="InterPro" id="IPR011650">
    <property type="entry name" value="Peptidase_M20_dimer"/>
</dbReference>
<gene>
    <name evidence="6" type="ORF">P3S46_28645</name>
</gene>
<dbReference type="Gene3D" id="3.30.70.360">
    <property type="match status" value="1"/>
</dbReference>
<organism evidence="6 7">
    <name type="scientific">Enterobacter cloacae</name>
    <dbReference type="NCBI Taxonomy" id="550"/>
    <lineage>
        <taxon>Bacteria</taxon>
        <taxon>Pseudomonadati</taxon>
        <taxon>Pseudomonadota</taxon>
        <taxon>Gammaproteobacteria</taxon>
        <taxon>Enterobacterales</taxon>
        <taxon>Enterobacteriaceae</taxon>
        <taxon>Enterobacter</taxon>
        <taxon>Enterobacter cloacae complex</taxon>
    </lineage>
</organism>
<evidence type="ECO:0000256" key="1">
    <source>
        <dbReference type="ARBA" id="ARBA00022723"/>
    </source>
</evidence>
<dbReference type="InterPro" id="IPR002933">
    <property type="entry name" value="Peptidase_M20"/>
</dbReference>
<dbReference type="Gene3D" id="3.40.630.10">
    <property type="entry name" value="Zn peptidases"/>
    <property type="match status" value="1"/>
</dbReference>
<feature type="active site" description="Proton acceptor" evidence="4">
    <location>
        <position position="137"/>
    </location>
</feature>
<dbReference type="RefSeq" id="WP_038420892.1">
    <property type="nucleotide sequence ID" value="NZ_CAIZTI010000005.1"/>
</dbReference>